<proteinExistence type="predicted"/>
<dbReference type="GeneID" id="62235552"/>
<keyword evidence="1" id="KW-0812">Transmembrane</keyword>
<feature type="transmembrane region" description="Helical" evidence="1">
    <location>
        <begin position="122"/>
        <end position="148"/>
    </location>
</feature>
<evidence type="ECO:0000313" key="3">
    <source>
        <dbReference type="Proteomes" id="UP000783213"/>
    </source>
</evidence>
<feature type="transmembrane region" description="Helical" evidence="1">
    <location>
        <begin position="12"/>
        <end position="33"/>
    </location>
</feature>
<comment type="caution">
    <text evidence="2">The sequence shown here is derived from an EMBL/GenBank/DDBJ whole genome shotgun (WGS) entry which is preliminary data.</text>
</comment>
<protein>
    <submittedName>
        <fullName evidence="2">Uncharacterized protein</fullName>
    </submittedName>
</protein>
<reference evidence="2 3" key="1">
    <citation type="journal article" date="2020" name="Genome Biol. Evol.">
        <title>Comparative genomics of Sclerotiniaceae.</title>
        <authorList>
            <person name="Valero Jimenez C.A."/>
            <person name="Steentjes M."/>
            <person name="Scholten O.E."/>
            <person name="Van Kan J.A.L."/>
        </authorList>
    </citation>
    <scope>NUCLEOTIDE SEQUENCE [LARGE SCALE GENOMIC DNA]</scope>
    <source>
        <strain evidence="2 3">B1</strain>
    </source>
</reference>
<dbReference type="EMBL" id="RCSX01000024">
    <property type="protein sequence ID" value="KAF7920750.1"/>
    <property type="molecule type" value="Genomic_DNA"/>
</dbReference>
<evidence type="ECO:0000313" key="2">
    <source>
        <dbReference type="EMBL" id="KAF7920750.1"/>
    </source>
</evidence>
<keyword evidence="1" id="KW-1133">Transmembrane helix</keyword>
<sequence>MRPQPRCQRNSTLVGIPSILANITIILIIFLGFKIKPIVSLDTRDLNLFAGSPISAYDRYDFYFARVCKSNYHTTDSQNLVIEKICLDYEGGMMILKDFGEDLPRSVLEHLEWLDSYLDGSLYTNITVLFVLYILGCIFGATVFWVGLDTLESSRPSNKVDSDSDVRLYMEMASFQALILIVTNAVFVSALVGLGGRFRCTDEVCIPVHRSWLMLGFSTLALFEVLFSMSAMAYLLCPDCNERRCHTHCLLKVA</sequence>
<feature type="transmembrane region" description="Helical" evidence="1">
    <location>
        <begin position="168"/>
        <end position="192"/>
    </location>
</feature>
<dbReference type="Proteomes" id="UP000783213">
    <property type="component" value="Unassembled WGS sequence"/>
</dbReference>
<name>A0ABQ7ID26_9HELO</name>
<organism evidence="2 3">
    <name type="scientific">Botrytis deweyae</name>
    <dbReference type="NCBI Taxonomy" id="2478750"/>
    <lineage>
        <taxon>Eukaryota</taxon>
        <taxon>Fungi</taxon>
        <taxon>Dikarya</taxon>
        <taxon>Ascomycota</taxon>
        <taxon>Pezizomycotina</taxon>
        <taxon>Leotiomycetes</taxon>
        <taxon>Helotiales</taxon>
        <taxon>Sclerotiniaceae</taxon>
        <taxon>Botrytis</taxon>
    </lineage>
</organism>
<evidence type="ECO:0000256" key="1">
    <source>
        <dbReference type="SAM" id="Phobius"/>
    </source>
</evidence>
<accession>A0ABQ7ID26</accession>
<dbReference type="RefSeq" id="XP_038807114.1">
    <property type="nucleotide sequence ID" value="XM_038956402.1"/>
</dbReference>
<keyword evidence="3" id="KW-1185">Reference proteome</keyword>
<gene>
    <name evidence="2" type="ORF">EAE98_008779</name>
</gene>
<feature type="transmembrane region" description="Helical" evidence="1">
    <location>
        <begin position="212"/>
        <end position="236"/>
    </location>
</feature>
<keyword evidence="1" id="KW-0472">Membrane</keyword>